<dbReference type="GO" id="GO:0007051">
    <property type="term" value="P:spindle organization"/>
    <property type="evidence" value="ECO:0007669"/>
    <property type="project" value="UniProtKB-ARBA"/>
</dbReference>
<dbReference type="GO" id="GO:0000278">
    <property type="term" value="P:mitotic cell cycle"/>
    <property type="evidence" value="ECO:0007669"/>
    <property type="project" value="TreeGrafter"/>
</dbReference>
<evidence type="ECO:0000259" key="13">
    <source>
        <dbReference type="PROSITE" id="PS50021"/>
    </source>
</evidence>
<feature type="region of interest" description="Disordered" evidence="12">
    <location>
        <begin position="1150"/>
        <end position="1175"/>
    </location>
</feature>
<feature type="compositionally biased region" description="Polar residues" evidence="12">
    <location>
        <begin position="1163"/>
        <end position="1174"/>
    </location>
</feature>
<evidence type="ECO:0000313" key="14">
    <source>
        <dbReference type="EMBL" id="KAK6313745.1"/>
    </source>
</evidence>
<dbReference type="InterPro" id="IPR000048">
    <property type="entry name" value="IQ_motif_EF-hand-BS"/>
</dbReference>
<evidence type="ECO:0000256" key="7">
    <source>
        <dbReference type="ARBA" id="ARBA00022776"/>
    </source>
</evidence>
<dbReference type="GO" id="GO:0000922">
    <property type="term" value="C:spindle pole"/>
    <property type="evidence" value="ECO:0007669"/>
    <property type="project" value="TreeGrafter"/>
</dbReference>
<dbReference type="SUPFAM" id="SSF52540">
    <property type="entry name" value="P-loop containing nucleoside triphosphate hydrolases"/>
    <property type="match status" value="23"/>
</dbReference>
<dbReference type="SMART" id="SM00033">
    <property type="entry name" value="CH"/>
    <property type="match status" value="2"/>
</dbReference>
<dbReference type="PROSITE" id="PS50021">
    <property type="entry name" value="CH"/>
    <property type="match status" value="2"/>
</dbReference>
<feature type="region of interest" description="Disordered" evidence="12">
    <location>
        <begin position="559"/>
        <end position="628"/>
    </location>
</feature>
<evidence type="ECO:0000256" key="9">
    <source>
        <dbReference type="ARBA" id="ARBA00023054"/>
    </source>
</evidence>
<gene>
    <name evidence="14" type="ORF">J4Q44_G00152040</name>
</gene>
<dbReference type="CDD" id="cd21224">
    <property type="entry name" value="CH_ASPM_rpt2"/>
    <property type="match status" value="1"/>
</dbReference>
<dbReference type="SUPFAM" id="SSF48371">
    <property type="entry name" value="ARM repeat"/>
    <property type="match status" value="1"/>
</dbReference>
<dbReference type="GO" id="GO:0005634">
    <property type="term" value="C:nucleus"/>
    <property type="evidence" value="ECO:0007669"/>
    <property type="project" value="UniProtKB-SubCell"/>
</dbReference>
<dbReference type="InterPro" id="IPR031549">
    <property type="entry name" value="ASH"/>
</dbReference>
<comment type="subcellular location">
    <subcellularLocation>
        <location evidence="2">Cytoplasm</location>
    </subcellularLocation>
    <subcellularLocation>
        <location evidence="1">Nucleus</location>
    </subcellularLocation>
</comment>
<dbReference type="PANTHER" id="PTHR22706:SF1">
    <property type="entry name" value="ASSEMBLY FACTOR FOR SPINDLE MICROTUBULES"/>
    <property type="match status" value="1"/>
</dbReference>
<dbReference type="InterPro" id="IPR001715">
    <property type="entry name" value="CH_dom"/>
</dbReference>
<dbReference type="InterPro" id="IPR051185">
    <property type="entry name" value="ASPM"/>
</dbReference>
<keyword evidence="7" id="KW-0498">Mitosis</keyword>
<sequence length="3876" mass="449859">MAQFSASGVLCIENPVEDATIEVTIDKIASTKGFSVDQTRFTIQPEERVNLTITWTPIDEGGIRELITFIANGVVKHQAILLGRADAPKKRKKSLWDSIKSKKAFDLSAPPRGKKNSVSSLKMAANKTFQVSRTPQYRREKVRSPLASLNKKACTPVEGQKFKQDVLGQLSFDNVQKNSPVVFLVPAANIIDSSDAAASYSCPVGTPECRDLTRLLNMTVSPVGTPDRFQKLMPRIQSIQSPAHVIDDAVADISHTVLAGTPVLSVRDALALIESDLTHVVGASPPNACSSFDFSHSLETTNGEKNCGPDKSVIDLKALPESPIKSEPPQPRLTFFIKPELVTDKEGRIEVGEVVPKAKKVTFTSSTVIKSKPAPIQVSSPGVRRIKTSRRRLLEKTLELSWESGHSESNPGTTVTPGLPVINSDGSLNRLYDSPLTISPREARLQALESASLSPACLDDIPAPVNLSLSSPLPLTPLTGGPQHPGQDESILGATRLQTAPTVEPLPDRADVFPVYNQSQFDMGVVRSKKRKSDEFLRDGGEKVEDAAAKTFHVKRSRVSTVVKAPNRPAQQKGFSVSSHRQQTKTSASVRTTSASSMRAPKSVSPARAKQPAPKPGQRGAQSLKSLGGSSVKTAKIVAVAQSKLTFIMPGQTAIPRHPMPFAAKNMFYDERWIEKQETGFTWWINYVLTPDDFKVNTEVTKVNAVSLAMGGNEKFAVNEAPTKEEMSFSTYTARRRLNRLRRSACQLFTSEPMVKAIQRLELEVEARRLLVRKDRHLWKDIGERQKVLNWLLSYNPLWLRIGLETIYGEMISLESNSDVMGLAMFILKRLLWNPDIAAEFRHAKVPNLYKDGHEEALSRFTLKKLLLMVCFLDKAKESRMIEHDPCLFCMDAEFKTTKDLLLAFSRDFLSGEGILPRHLGYMGLPVSHVQTPLDEFNFAVKNLGVDLKCGIRLVRVMELFIQDWSLSRKLRMPAISRLQKVHNVDLALQVLRARGVDLKDEHDAVIDSRDIVDGHREKTLSLLWKIIFTFQVEVLLDEDQLREEIRFLKHTWTTKQRLASLRADKGVLQKTAKPRPLFEHSSSKITLLMDWVNAVCQFYHLMAENFTVSFSDGRVLCYLIHHYHPSHLPANGVSHNTTQTVECSQRGRVQLNSSSSDSDNSFDTWPTTQNESPSMEFKELLENEKNNFRLVNTAVSDLGGVPAMINPADMSNTIPNEKVVTCYLSFLCARLLDLRNETRAARVIQGAWRKYRLKKDLKLYQERTIAAGKIQVLVRQFLQRRRAVRQTAAAIRIQAAWRGYSLRNALTLRRRALLGALQVAAATTIQAQWKKHVTLKNYQRLRLRVVKVQALWRMKMAVATYRRTQWAATVIQKHVRASTRARKECERYRSLKSAAVKIQRNYRRRKTRRLQRENHAATVIQSAFKKWHSDKMARRTSAALKIQSRYRMHRCQKRYISIKRSAILVQAWCRGHAQRHNFETLKLQHHSATVIQSVFRASTVRKQMATMRQSSVVIQRWFRASVQRDAGRQQFLKMRCAAVTIQSAYRVHTARRLTQQQNQAATVIQTAFMKFVARRKFLSLKKSAIVVQQQFRAKLLGEKSRKEYMALQYSALRIQAIWRGRAERRRIEKRHKCATLIQSSYRRHVLQSQFRSRKEAALAIQSQYRAYRAGKEIRTEYLQVKKAAVTLQARFRGMRVRQELRQKHQAAAVLQSVVRVFLCRRRYVLLQRAAIVLQSRYRALVAGRTQREQYRQLKWDTVKLQAAYRGSRVRRDLRTKREAATVIQAQFRMHKARLAYLATKVAAIIVQQHYRANRLRDLQMQRYTSMKSAAVVIQAMYRGHRARMEVARMHQAAVVIQRRFLSFRDRKRFLAVKTAVLLCQQRCRDVAMIRKDQKDYLLKRRAATALQAAFRGMKVRKQLQTERRAAILIQSHVRKHLQRAHYKRLQWAVNTVQARYRANKKMIEDRKALSVKRNAVIVLQAAFRGMRSRRSIREMHKAASVLQRSYRAHCLRRQYLSLRSSVLAIQQKYRATVAAKQQMLLYQRMRSAAILLQAAYRGQRARKEISLQHQAATTIQAGFRKHREEVKFQAMRFAAIIIQRYFRSHIQMKLDRDRFIKLRESAIVLQKAFRGKKVRKQLQTERRAAILIQSHVRKHLQRAHYKRLQWAVNTVQARYRANKKMIEDRKALSVKRNAVIVLQAAFRGMRSRRSIREMHKAASVLQRSYRAHCLRRQYLSLRSSVLAIQHKYRATVAAKQQMLLYQRMRSAAILLQAAYRGQRARKEISLQHQAATTIQAGFRKHREEVKFQAMRFAAIIIQRYFRSHIQRKQDRDEFLTLKDSAVVLQAAFRGYLVRQDIAKMHRAASVIQASFRMHKEQVKFQAMRFAAIIIQRYYRSHIQMKLDRDRFIMLRESAIVLQKAFRGKKVRKQLQTERRAAILIQSHVRKHLQRAHYKRLQWAVNTVQARYRANKKMIEDRKALRVKRNAVIVLQAAFRGMRSRRSIREMHKAASVLQRSYRAHCVRRQYLSLRSSVLAIQQKYRATVAAKQQMLLYQRMRSAAILLQAAYRGQRARKEISLQHQAATTIQAGFRKHREEVKFQAMRFAAIIIQRYFRSHIQMKQDRDEFLTLKDSAIVLQAAFRGYRVRQDVAKMHRAASVIQASFRTHKEQVKFQAMRFAAIIIQRYFRSHIQRKQDRDEFLTLKDSAIVLQAAFRGYLVRQDIAKMHRAASVIQANFRMYKEQVKFQAMRLSAIIIQRYYRSHIQMKLDRDRFIKLRESAIVLQKAFRGKKVRKQLQTERRAAILIQSHVRKHLQRAHYKRLQWAVNTVQARYRANKKMIEDRKALSVKRNASVVLQAAFRGMRSRQSIREMHKAASVLQRSYRAHCVRRQYLSLRSSVLAVQHKYRATVAAKQQMLLYQRMRSAAILLQAAYRGQRDRKEISLQHQAATTIQAGFRKHREEVKFQAMRFAAIIIQRYFRSHIQRKQDRDRFIKLRESAIVLQKAFRGYRVREDFVKMHRAATVIQANFRMHKQQSAYRRQRWAASVLQQRFRAQRLRNSQLENYHQMRNAVINLQALFRGKQAKELAKQKRAARKIQSFLMMSIGRQRFLKEKAAAVSIQSAFRRHQARTRYTKTQASAVTIQRWYRSCNVLRRQRDDYLAIREAAVKLQSAIRGTLARRLARRKRAAVMIQSVIRMSIQRRKYLTLRSSTVKLQSHCRAWTARRSFLKRRSAAATLQKHYRNWQVQREQRSLYLKTLTSVQTLQARVRGHIQLKRYQKLKRSAVTIQAFYRGMVERRRFQRQRASAALIQECFRAHLLCQRERAKYLEMKKSAVLIQAVFRGDLARRSAKKRQAAVATVHRCMQTRHLRNRFLLIQRSVRVIQCRWRETLKAREERHNFLVMKAAAVTVEASWRGHATRSQLRKEQRAAVLVQSSFRGWVQKRAFQRRRAAALVLQRRVRAMQQAKAERVKYTRLKQAAITLQAHCRGWIARRQLREAASAERRVRFCAAVYQHLCAVRIQRALRSHWALQSAKRQITSVICVQRWLRARLQRRRYLEDRRRVVVAQRAARSWLARRHHAASTIQHAARTFLLRRREQRVQQGIIKAQALWRGHQSRKLHDNRKVVAVRHRLRKVSEEVREEDRLCNKTSWAIEYLLKYKQFSYILEALKNLETATRLSPECCERLVTSGATLVIFTLIRSCNRSVPSMEVITYAIQVLLNLSKYDKTIEAVYAVENSVDTLLDLLQIYREKAGDKVADKGGSIFTKACFLLIILLQDQHRALEVRKLSKAVDRLRSVYRLTARKHKMDAERTVVKQKMGASINGSFIVPATPRKSKPVSKFSPDWVLRKDKLQDIVDPLRAVQMVADVFSIVL</sequence>
<feature type="domain" description="Calponin-homology (CH)" evidence="13">
    <location>
        <begin position="896"/>
        <end position="1032"/>
    </location>
</feature>
<accession>A0AAN8QRU4</accession>
<dbReference type="FunFam" id="1.10.418.10:FF:000051">
    <property type="entry name" value="Abnormal spindle-like microcephaly-associated protein homolog"/>
    <property type="match status" value="1"/>
</dbReference>
<dbReference type="GO" id="GO:0005516">
    <property type="term" value="F:calmodulin binding"/>
    <property type="evidence" value="ECO:0007669"/>
    <property type="project" value="UniProtKB-KW"/>
</dbReference>
<organism evidence="14 15">
    <name type="scientific">Coregonus suidteri</name>
    <dbReference type="NCBI Taxonomy" id="861788"/>
    <lineage>
        <taxon>Eukaryota</taxon>
        <taxon>Metazoa</taxon>
        <taxon>Chordata</taxon>
        <taxon>Craniata</taxon>
        <taxon>Vertebrata</taxon>
        <taxon>Euteleostomi</taxon>
        <taxon>Actinopterygii</taxon>
        <taxon>Neopterygii</taxon>
        <taxon>Teleostei</taxon>
        <taxon>Protacanthopterygii</taxon>
        <taxon>Salmoniformes</taxon>
        <taxon>Salmonidae</taxon>
        <taxon>Coregoninae</taxon>
        <taxon>Coregonus</taxon>
    </lineage>
</organism>
<evidence type="ECO:0000313" key="15">
    <source>
        <dbReference type="Proteomes" id="UP001356427"/>
    </source>
</evidence>
<dbReference type="SMART" id="SM00015">
    <property type="entry name" value="IQ"/>
    <property type="match status" value="82"/>
</dbReference>
<keyword evidence="5" id="KW-0132">Cell division</keyword>
<evidence type="ECO:0000256" key="4">
    <source>
        <dbReference type="ARBA" id="ARBA00022553"/>
    </source>
</evidence>
<feature type="compositionally biased region" description="Low complexity" evidence="12">
    <location>
        <begin position="586"/>
        <end position="600"/>
    </location>
</feature>
<keyword evidence="10" id="KW-0539">Nucleus</keyword>
<dbReference type="PANTHER" id="PTHR22706">
    <property type="entry name" value="ASSEMBLY FACTOR FOR SPINDLE MICROTUBULES"/>
    <property type="match status" value="1"/>
</dbReference>
<dbReference type="FunFam" id="1.20.5.190:FF:000008">
    <property type="entry name" value="Abnormal spindle-like microcephaly-associated protein homolog"/>
    <property type="match status" value="9"/>
</dbReference>
<dbReference type="CDD" id="cd21223">
    <property type="entry name" value="CH_ASPM_rpt1"/>
    <property type="match status" value="1"/>
</dbReference>
<keyword evidence="6" id="KW-0677">Repeat</keyword>
<dbReference type="InterPro" id="IPR016024">
    <property type="entry name" value="ARM-type_fold"/>
</dbReference>
<keyword evidence="4" id="KW-0597">Phosphoprotein</keyword>
<keyword evidence="11" id="KW-0131">Cell cycle</keyword>
<keyword evidence="9" id="KW-0175">Coiled coil</keyword>
<dbReference type="GO" id="GO:0051301">
    <property type="term" value="P:cell division"/>
    <property type="evidence" value="ECO:0007669"/>
    <property type="project" value="UniProtKB-KW"/>
</dbReference>
<comment type="caution">
    <text evidence="14">The sequence shown here is derived from an EMBL/GenBank/DDBJ whole genome shotgun (WGS) entry which is preliminary data.</text>
</comment>
<dbReference type="GO" id="GO:0051295">
    <property type="term" value="P:establishment of meiotic spindle localization"/>
    <property type="evidence" value="ECO:0007669"/>
    <property type="project" value="TreeGrafter"/>
</dbReference>
<feature type="compositionally biased region" description="Low complexity" evidence="12">
    <location>
        <begin position="1153"/>
        <end position="1162"/>
    </location>
</feature>
<evidence type="ECO:0000256" key="1">
    <source>
        <dbReference type="ARBA" id="ARBA00004123"/>
    </source>
</evidence>
<keyword evidence="15" id="KW-1185">Reference proteome</keyword>
<keyword evidence="8" id="KW-0112">Calmodulin-binding</keyword>
<reference evidence="14 15" key="1">
    <citation type="submission" date="2021-04" db="EMBL/GenBank/DDBJ databases">
        <authorList>
            <person name="De Guttry C."/>
            <person name="Zahm M."/>
            <person name="Klopp C."/>
            <person name="Cabau C."/>
            <person name="Louis A."/>
            <person name="Berthelot C."/>
            <person name="Parey E."/>
            <person name="Roest Crollius H."/>
            <person name="Montfort J."/>
            <person name="Robinson-Rechavi M."/>
            <person name="Bucao C."/>
            <person name="Bouchez O."/>
            <person name="Gislard M."/>
            <person name="Lluch J."/>
            <person name="Milhes M."/>
            <person name="Lampietro C."/>
            <person name="Lopez Roques C."/>
            <person name="Donnadieu C."/>
            <person name="Braasch I."/>
            <person name="Desvignes T."/>
            <person name="Postlethwait J."/>
            <person name="Bobe J."/>
            <person name="Wedekind C."/>
            <person name="Guiguen Y."/>
        </authorList>
    </citation>
    <scope>NUCLEOTIDE SEQUENCE [LARGE SCALE GENOMIC DNA]</scope>
    <source>
        <strain evidence="14">Cs_M1</strain>
        <tissue evidence="14">Blood</tissue>
    </source>
</reference>
<evidence type="ECO:0000256" key="3">
    <source>
        <dbReference type="ARBA" id="ARBA00022490"/>
    </source>
</evidence>
<dbReference type="Pfam" id="PF15780">
    <property type="entry name" value="ASH"/>
    <property type="match status" value="1"/>
</dbReference>
<dbReference type="InterPro" id="IPR027417">
    <property type="entry name" value="P-loop_NTPase"/>
</dbReference>
<evidence type="ECO:0000256" key="11">
    <source>
        <dbReference type="ARBA" id="ARBA00023306"/>
    </source>
</evidence>
<keyword evidence="3" id="KW-0963">Cytoplasm</keyword>
<dbReference type="Pfam" id="PF00612">
    <property type="entry name" value="IQ"/>
    <property type="match status" value="45"/>
</dbReference>
<protein>
    <recommendedName>
        <fullName evidence="13">Calponin-homology (CH) domain-containing protein</fullName>
    </recommendedName>
</protein>
<dbReference type="Gene3D" id="1.20.5.190">
    <property type="match status" value="36"/>
</dbReference>
<dbReference type="Proteomes" id="UP001356427">
    <property type="component" value="Unassembled WGS sequence"/>
</dbReference>
<evidence type="ECO:0000256" key="5">
    <source>
        <dbReference type="ARBA" id="ARBA00022618"/>
    </source>
</evidence>
<proteinExistence type="predicted"/>
<dbReference type="EMBL" id="JAGTTL010000013">
    <property type="protein sequence ID" value="KAK6313745.1"/>
    <property type="molecule type" value="Genomic_DNA"/>
</dbReference>
<dbReference type="Pfam" id="PF00307">
    <property type="entry name" value="CH"/>
    <property type="match status" value="1"/>
</dbReference>
<dbReference type="SUPFAM" id="SSF47576">
    <property type="entry name" value="Calponin-homology domain, CH-domain"/>
    <property type="match status" value="1"/>
</dbReference>
<feature type="compositionally biased region" description="Polar residues" evidence="12">
    <location>
        <begin position="569"/>
        <end position="585"/>
    </location>
</feature>
<dbReference type="GO" id="GO:0005737">
    <property type="term" value="C:cytoplasm"/>
    <property type="evidence" value="ECO:0007669"/>
    <property type="project" value="UniProtKB-SubCell"/>
</dbReference>
<dbReference type="PROSITE" id="PS50096">
    <property type="entry name" value="IQ"/>
    <property type="match status" value="65"/>
</dbReference>
<feature type="domain" description="Calponin-homology (CH)" evidence="13">
    <location>
        <begin position="1083"/>
        <end position="1233"/>
    </location>
</feature>
<evidence type="ECO:0000256" key="8">
    <source>
        <dbReference type="ARBA" id="ARBA00022860"/>
    </source>
</evidence>
<evidence type="ECO:0000256" key="2">
    <source>
        <dbReference type="ARBA" id="ARBA00004496"/>
    </source>
</evidence>
<evidence type="ECO:0000256" key="6">
    <source>
        <dbReference type="ARBA" id="ARBA00022737"/>
    </source>
</evidence>
<dbReference type="Gene3D" id="1.10.418.10">
    <property type="entry name" value="Calponin-like domain"/>
    <property type="match status" value="2"/>
</dbReference>
<name>A0AAN8QRU4_9TELE</name>
<dbReference type="InterPro" id="IPR036872">
    <property type="entry name" value="CH_dom_sf"/>
</dbReference>
<evidence type="ECO:0000256" key="10">
    <source>
        <dbReference type="ARBA" id="ARBA00023242"/>
    </source>
</evidence>
<evidence type="ECO:0000256" key="12">
    <source>
        <dbReference type="SAM" id="MobiDB-lite"/>
    </source>
</evidence>